<dbReference type="EMBL" id="JBBKTX010000008">
    <property type="protein sequence ID" value="MFK4752397.1"/>
    <property type="molecule type" value="Genomic_DNA"/>
</dbReference>
<evidence type="ECO:0000313" key="1">
    <source>
        <dbReference type="EMBL" id="MFK4752397.1"/>
    </source>
</evidence>
<proteinExistence type="predicted"/>
<accession>A0ABW8NHF6</accession>
<comment type="caution">
    <text evidence="1">The sequence shown here is derived from an EMBL/GenBank/DDBJ whole genome shotgun (WGS) entry which is preliminary data.</text>
</comment>
<organism evidence="1 2">
    <name type="scientific">Oceanobacter antarcticus</name>
    <dbReference type="NCBI Taxonomy" id="3133425"/>
    <lineage>
        <taxon>Bacteria</taxon>
        <taxon>Pseudomonadati</taxon>
        <taxon>Pseudomonadota</taxon>
        <taxon>Gammaproteobacteria</taxon>
        <taxon>Oceanospirillales</taxon>
        <taxon>Oceanospirillaceae</taxon>
        <taxon>Oceanobacter</taxon>
    </lineage>
</organism>
<name>A0ABW8NHF6_9GAMM</name>
<keyword evidence="2" id="KW-1185">Reference proteome</keyword>
<sequence length="109" mass="11937">MCQQAGVGGSIKLSLTVRGRSVSTCLYCYWQKGNEEEANKAFAAALANLPLISRSSALTLVCQLSGVLESRPECAEVYASLLEKIALRRWIREHPAHFGDERKGLPVSE</sequence>
<protein>
    <submittedName>
        <fullName evidence="1">Uncharacterized protein</fullName>
    </submittedName>
</protein>
<evidence type="ECO:0000313" key="2">
    <source>
        <dbReference type="Proteomes" id="UP001620597"/>
    </source>
</evidence>
<gene>
    <name evidence="1" type="ORF">WG929_08245</name>
</gene>
<dbReference type="Proteomes" id="UP001620597">
    <property type="component" value="Unassembled WGS sequence"/>
</dbReference>
<reference evidence="1 2" key="1">
    <citation type="submission" date="2024-03" db="EMBL/GenBank/DDBJ databases">
        <title>High-quality draft genome sequence of Oceanobacter sp. wDCs-4.</title>
        <authorList>
            <person name="Dong C."/>
        </authorList>
    </citation>
    <scope>NUCLEOTIDE SEQUENCE [LARGE SCALE GENOMIC DNA]</scope>
    <source>
        <strain evidence="2">wDCs-4</strain>
    </source>
</reference>